<dbReference type="PANTHER" id="PTHR35084">
    <property type="entry name" value="TCF3 FUSION PARTNER"/>
    <property type="match status" value="1"/>
</dbReference>
<protein>
    <submittedName>
        <fullName evidence="6">TCF3 fusion partner homolog</fullName>
    </submittedName>
</protein>
<dbReference type="Proteomes" id="UP000515162">
    <property type="component" value="Chromosome 3L"/>
</dbReference>
<dbReference type="GO" id="GO:0003677">
    <property type="term" value="F:DNA binding"/>
    <property type="evidence" value="ECO:0007669"/>
    <property type="project" value="TreeGrafter"/>
</dbReference>
<dbReference type="Pfam" id="PF24245">
    <property type="entry name" value="INO80F"/>
    <property type="match status" value="1"/>
</dbReference>
<dbReference type="GO" id="GO:0043065">
    <property type="term" value="P:positive regulation of apoptotic process"/>
    <property type="evidence" value="ECO:0007669"/>
    <property type="project" value="TreeGrafter"/>
</dbReference>
<keyword evidence="5" id="KW-1185">Reference proteome</keyword>
<dbReference type="RefSeq" id="XP_033160349.1">
    <property type="nucleotide sequence ID" value="XM_033304458.1"/>
</dbReference>
<evidence type="ECO:0000259" key="4">
    <source>
        <dbReference type="Pfam" id="PF24245"/>
    </source>
</evidence>
<evidence type="ECO:0000256" key="2">
    <source>
        <dbReference type="ARBA" id="ARBA00023242"/>
    </source>
</evidence>
<dbReference type="AlphaFoldDB" id="A0A6P8K7U2"/>
<evidence type="ECO:0000256" key="1">
    <source>
        <dbReference type="ARBA" id="ARBA00004123"/>
    </source>
</evidence>
<dbReference type="PANTHER" id="PTHR35084:SF1">
    <property type="entry name" value="TCF3 FUSION PARTNER"/>
    <property type="match status" value="1"/>
</dbReference>
<proteinExistence type="predicted"/>
<feature type="compositionally biased region" description="Pro residues" evidence="3">
    <location>
        <begin position="121"/>
        <end position="141"/>
    </location>
</feature>
<evidence type="ECO:0000313" key="6">
    <source>
        <dbReference type="RefSeq" id="XP_033160349.1"/>
    </source>
</evidence>
<gene>
    <name evidence="6" type="primary">LOC117141132</name>
</gene>
<sequence length="141" mass="16129">MLLNKKEVMYKQLVEKLYDRCQRIQAENERCVMRVNGIKKIVRRRNHDVELLKRRLDKHGDNWRSVPMVAPHPKGKTEQKRRGPKPKNKQAADETGAPGSEPGPNTPAARKPRKQKAKQPPINPNPVIAPPHPQPQPPLLT</sequence>
<dbReference type="GeneID" id="117141132"/>
<name>A0A6P8K7U2_DROMA</name>
<feature type="region of interest" description="Disordered" evidence="3">
    <location>
        <begin position="57"/>
        <end position="141"/>
    </location>
</feature>
<dbReference type="InterPro" id="IPR033555">
    <property type="entry name" value="TFPT"/>
</dbReference>
<feature type="domain" description="INO80 complex subunit F" evidence="4">
    <location>
        <begin position="10"/>
        <end position="56"/>
    </location>
</feature>
<keyword evidence="2" id="KW-0539">Nucleus</keyword>
<dbReference type="InterPro" id="IPR056513">
    <property type="entry name" value="INO80F"/>
</dbReference>
<dbReference type="GO" id="GO:0097190">
    <property type="term" value="P:apoptotic signaling pathway"/>
    <property type="evidence" value="ECO:0007669"/>
    <property type="project" value="TreeGrafter"/>
</dbReference>
<reference evidence="6" key="1">
    <citation type="submission" date="2025-08" db="UniProtKB">
        <authorList>
            <consortium name="RefSeq"/>
        </authorList>
    </citation>
    <scope>IDENTIFICATION</scope>
    <source>
        <strain evidence="6">Mau12</strain>
        <tissue evidence="6">Whole Body</tissue>
    </source>
</reference>
<dbReference type="GO" id="GO:0031011">
    <property type="term" value="C:Ino80 complex"/>
    <property type="evidence" value="ECO:0007669"/>
    <property type="project" value="TreeGrafter"/>
</dbReference>
<accession>A0A6P8K7U2</accession>
<evidence type="ECO:0000313" key="5">
    <source>
        <dbReference type="Proteomes" id="UP000515162"/>
    </source>
</evidence>
<organism evidence="5 6">
    <name type="scientific">Drosophila mauritiana</name>
    <name type="common">Fruit fly</name>
    <dbReference type="NCBI Taxonomy" id="7226"/>
    <lineage>
        <taxon>Eukaryota</taxon>
        <taxon>Metazoa</taxon>
        <taxon>Ecdysozoa</taxon>
        <taxon>Arthropoda</taxon>
        <taxon>Hexapoda</taxon>
        <taxon>Insecta</taxon>
        <taxon>Pterygota</taxon>
        <taxon>Neoptera</taxon>
        <taxon>Endopterygota</taxon>
        <taxon>Diptera</taxon>
        <taxon>Brachycera</taxon>
        <taxon>Muscomorpha</taxon>
        <taxon>Ephydroidea</taxon>
        <taxon>Drosophilidae</taxon>
        <taxon>Drosophila</taxon>
        <taxon>Sophophora</taxon>
    </lineage>
</organism>
<comment type="subcellular location">
    <subcellularLocation>
        <location evidence="1">Nucleus</location>
    </subcellularLocation>
</comment>
<evidence type="ECO:0000256" key="3">
    <source>
        <dbReference type="SAM" id="MobiDB-lite"/>
    </source>
</evidence>